<proteinExistence type="predicted"/>
<dbReference type="Gene3D" id="3.40.50.1820">
    <property type="entry name" value="alpha/beta hydrolase"/>
    <property type="match status" value="1"/>
</dbReference>
<sequence>MPDMLAVVMFIASANAALSGVAEGFVMHEPVNVIQNVVSSEPATPLDAGLDRRGPAAESPRMVAFDEAALNRIGGMSLLRGVSQLSPSEIIRYAERNPTELDAVRDARIAPGEVGAWWLSTPGQAQAALAEAAPQLLGSLDGVPAAVRGPANELALQRAIVDTREQAASRIGKGERRRLGQQQRMLEAISGALENKPGEPERTLLEFDERESGRAVIVIGDLDTADYISYLVPGMYFSVQQQIRDWTDTAASLAVEQLHWLQDQPEGDGPPRVATVAWLGYQTPDLLTIGSLELAEHGADALESSWQGIRATRGERQPYLTVLAHSYGSTAALIALERHSEQVDALALIGSPGSATQNAHDLGVAGDNVFVGEARWDPIVDTAFYGSDPGSPSYGAVRIGVGGGIDPLTQKELSGSVGHNAYFAAGSESQRNLALIGIGRGDWVTDGGTLPPGTMLATAR</sequence>
<keyword evidence="3" id="KW-1185">Reference proteome</keyword>
<comment type="caution">
    <text evidence="2">The sequence shown here is derived from an EMBL/GenBank/DDBJ whole genome shotgun (WGS) entry which is preliminary data.</text>
</comment>
<dbReference type="EMBL" id="MPZN01000049">
    <property type="protein sequence ID" value="PPL16194.1"/>
    <property type="molecule type" value="Genomic_DNA"/>
</dbReference>
<dbReference type="Pfam" id="PF06259">
    <property type="entry name" value="Abhydrolase_8"/>
    <property type="match status" value="1"/>
</dbReference>
<reference evidence="2 3" key="1">
    <citation type="journal article" date="2008" name="Int. J. Syst. Evol. Microbiol.">
        <title>Leifsonia pindariensis sp. nov., isolated from the Pindari glacier of the Indian Himalayas, and emended description of the genus Leifsonia.</title>
        <authorList>
            <person name="Reddy G.S."/>
            <person name="Prabagaran S.R."/>
            <person name="Shivaji S."/>
        </authorList>
    </citation>
    <scope>NUCLEOTIDE SEQUENCE [LARGE SCALE GENOMIC DNA]</scope>
    <source>
        <strain evidence="2 3">PON 10</strain>
    </source>
</reference>
<gene>
    <name evidence="2" type="ORF">GY24_13075</name>
</gene>
<dbReference type="SUPFAM" id="SSF53474">
    <property type="entry name" value="alpha/beta-Hydrolases"/>
    <property type="match status" value="1"/>
</dbReference>
<organism evidence="2 3">
    <name type="scientific">Microterricola pindariensis</name>
    <dbReference type="NCBI Taxonomy" id="478010"/>
    <lineage>
        <taxon>Bacteria</taxon>
        <taxon>Bacillati</taxon>
        <taxon>Actinomycetota</taxon>
        <taxon>Actinomycetes</taxon>
        <taxon>Micrococcales</taxon>
        <taxon>Microbacteriaceae</taxon>
        <taxon>Microterricola</taxon>
    </lineage>
</organism>
<dbReference type="InterPro" id="IPR029058">
    <property type="entry name" value="AB_hydrolase_fold"/>
</dbReference>
<dbReference type="Proteomes" id="UP000237755">
    <property type="component" value="Unassembled WGS sequence"/>
</dbReference>
<accession>A0ABX5ATA2</accession>
<protein>
    <recommendedName>
        <fullName evidence="1">DUF1023 domain-containing protein</fullName>
    </recommendedName>
</protein>
<feature type="domain" description="DUF1023" evidence="1">
    <location>
        <begin position="208"/>
        <end position="383"/>
    </location>
</feature>
<evidence type="ECO:0000313" key="3">
    <source>
        <dbReference type="Proteomes" id="UP000237755"/>
    </source>
</evidence>
<evidence type="ECO:0000313" key="2">
    <source>
        <dbReference type="EMBL" id="PPL16194.1"/>
    </source>
</evidence>
<evidence type="ECO:0000259" key="1">
    <source>
        <dbReference type="Pfam" id="PF06259"/>
    </source>
</evidence>
<dbReference type="InterPro" id="IPR010427">
    <property type="entry name" value="DUF1023"/>
</dbReference>
<name>A0ABX5ATA2_9MICO</name>